<feature type="region of interest" description="Disordered" evidence="2">
    <location>
        <begin position="1"/>
        <end position="57"/>
    </location>
</feature>
<evidence type="ECO:0000256" key="1">
    <source>
        <dbReference type="SAM" id="Coils"/>
    </source>
</evidence>
<proteinExistence type="predicted"/>
<name>A0A419ET51_9BACT</name>
<dbReference type="AlphaFoldDB" id="A0A419ET51"/>
<reference evidence="3 4" key="1">
    <citation type="journal article" date="2017" name="ISME J.">
        <title>Energy and carbon metabolisms in a deep terrestrial subsurface fluid microbial community.</title>
        <authorList>
            <person name="Momper L."/>
            <person name="Jungbluth S.P."/>
            <person name="Lee M.D."/>
            <person name="Amend J.P."/>
        </authorList>
    </citation>
    <scope>NUCLEOTIDE SEQUENCE [LARGE SCALE GENOMIC DNA]</scope>
    <source>
        <strain evidence="3">SURF_17</strain>
    </source>
</reference>
<evidence type="ECO:0000313" key="4">
    <source>
        <dbReference type="Proteomes" id="UP000285961"/>
    </source>
</evidence>
<dbReference type="Proteomes" id="UP000285961">
    <property type="component" value="Unassembled WGS sequence"/>
</dbReference>
<evidence type="ECO:0000313" key="3">
    <source>
        <dbReference type="EMBL" id="RJP66989.1"/>
    </source>
</evidence>
<sequence>MSRIIRILSEAEKEKLGRSSPHAGRKDSRTPSASGSGHKGKPRAGAVPGHGDVTKTADNVLEEIERIREELLQIQEEEREILRKLRDMVGKVRKPTK</sequence>
<comment type="caution">
    <text evidence="3">The sequence shown here is derived from an EMBL/GenBank/DDBJ whole genome shotgun (WGS) entry which is preliminary data.</text>
</comment>
<gene>
    <name evidence="3" type="ORF">C4532_15335</name>
</gene>
<accession>A0A419ET51</accession>
<keyword evidence="1" id="KW-0175">Coiled coil</keyword>
<dbReference type="EMBL" id="QZKI01000110">
    <property type="protein sequence ID" value="RJP66989.1"/>
    <property type="molecule type" value="Genomic_DNA"/>
</dbReference>
<evidence type="ECO:0000256" key="2">
    <source>
        <dbReference type="SAM" id="MobiDB-lite"/>
    </source>
</evidence>
<feature type="coiled-coil region" evidence="1">
    <location>
        <begin position="57"/>
        <end position="87"/>
    </location>
</feature>
<organism evidence="3 4">
    <name type="scientific">Candidatus Abyssobacteria bacterium SURF_17</name>
    <dbReference type="NCBI Taxonomy" id="2093361"/>
    <lineage>
        <taxon>Bacteria</taxon>
        <taxon>Pseudomonadati</taxon>
        <taxon>Candidatus Hydrogenedentota</taxon>
        <taxon>Candidatus Abyssobacteria</taxon>
    </lineage>
</organism>
<protein>
    <submittedName>
        <fullName evidence="3">Uncharacterized protein</fullName>
    </submittedName>
</protein>